<organism evidence="2 3">
    <name type="scientific">Salegentibacter chungangensis</name>
    <dbReference type="NCBI Taxonomy" id="1335724"/>
    <lineage>
        <taxon>Bacteria</taxon>
        <taxon>Pseudomonadati</taxon>
        <taxon>Bacteroidota</taxon>
        <taxon>Flavobacteriia</taxon>
        <taxon>Flavobacteriales</taxon>
        <taxon>Flavobacteriaceae</taxon>
        <taxon>Salegentibacter</taxon>
    </lineage>
</organism>
<evidence type="ECO:0000313" key="2">
    <source>
        <dbReference type="EMBL" id="MFD1094970.1"/>
    </source>
</evidence>
<reference evidence="3" key="1">
    <citation type="journal article" date="2019" name="Int. J. Syst. Evol. Microbiol.">
        <title>The Global Catalogue of Microorganisms (GCM) 10K type strain sequencing project: providing services to taxonomists for standard genome sequencing and annotation.</title>
        <authorList>
            <consortium name="The Broad Institute Genomics Platform"/>
            <consortium name="The Broad Institute Genome Sequencing Center for Infectious Disease"/>
            <person name="Wu L."/>
            <person name="Ma J."/>
        </authorList>
    </citation>
    <scope>NUCLEOTIDE SEQUENCE [LARGE SCALE GENOMIC DNA]</scope>
    <source>
        <strain evidence="3">CCUG 64793</strain>
    </source>
</reference>
<dbReference type="InterPro" id="IPR036514">
    <property type="entry name" value="SGNH_hydro_sf"/>
</dbReference>
<dbReference type="Proteomes" id="UP001597131">
    <property type="component" value="Unassembled WGS sequence"/>
</dbReference>
<dbReference type="EC" id="3.1.-.-" evidence="2"/>
<accession>A0ABW3NQP0</accession>
<dbReference type="InterPro" id="IPR014982">
    <property type="entry name" value="GSCFA"/>
</dbReference>
<dbReference type="RefSeq" id="WP_380743297.1">
    <property type="nucleotide sequence ID" value="NZ_JBHTLI010000001.1"/>
</dbReference>
<dbReference type="Gene3D" id="3.40.50.1110">
    <property type="entry name" value="SGNH hydrolase"/>
    <property type="match status" value="1"/>
</dbReference>
<name>A0ABW3NQP0_9FLAO</name>
<dbReference type="CDD" id="cd00229">
    <property type="entry name" value="SGNH_hydrolase"/>
    <property type="match status" value="1"/>
</dbReference>
<feature type="domain" description="GSCFA" evidence="1">
    <location>
        <begin position="21"/>
        <end position="257"/>
    </location>
</feature>
<dbReference type="Pfam" id="PF08885">
    <property type="entry name" value="GSCFA"/>
    <property type="match status" value="1"/>
</dbReference>
<keyword evidence="2" id="KW-0378">Hydrolase</keyword>
<dbReference type="GO" id="GO:0016787">
    <property type="term" value="F:hydrolase activity"/>
    <property type="evidence" value="ECO:0007669"/>
    <property type="project" value="UniProtKB-KW"/>
</dbReference>
<keyword evidence="3" id="KW-1185">Reference proteome</keyword>
<evidence type="ECO:0000313" key="3">
    <source>
        <dbReference type="Proteomes" id="UP001597131"/>
    </source>
</evidence>
<gene>
    <name evidence="2" type="ORF">ACFQ3Q_04345</name>
</gene>
<dbReference type="SUPFAM" id="SSF52266">
    <property type="entry name" value="SGNH hydrolase"/>
    <property type="match status" value="1"/>
</dbReference>
<comment type="caution">
    <text evidence="2">The sequence shown here is derived from an EMBL/GenBank/DDBJ whole genome shotgun (WGS) entry which is preliminary data.</text>
</comment>
<sequence length="315" mass="36804">MEFRTKVPISEQEPKMDYRSKIFLTGSCFVENIGKKLDYYQFQSLQNPLGILFHPFAIENLFQKLASNYEYGDEDVFFHNERWHCFDAHSSLSSKSGKDLVEKLNSRLEETRNFLKEASHVVITLGTSWYYHHLESETDVANCHKLPQKNFRKALADPEEVKLSVESSLHRLKELAPGAKVIFTISPIRHLKDGFTENQWGKSNLITAIQKEVSYNSEVAYFPSYEIVMDELRDYRFFSEDMIHPNNIAISYIWENFVKAWMSGSAMATMREIEGVQRDLAHKPFNPESEAHKKFLEKLDIKIKDLESRFPHISF</sequence>
<evidence type="ECO:0000259" key="1">
    <source>
        <dbReference type="Pfam" id="PF08885"/>
    </source>
</evidence>
<protein>
    <submittedName>
        <fullName evidence="2">GSCFA domain-containing protein</fullName>
        <ecNumber evidence="2">3.1.-.-</ecNumber>
    </submittedName>
</protein>
<dbReference type="EMBL" id="JBHTLI010000001">
    <property type="protein sequence ID" value="MFD1094970.1"/>
    <property type="molecule type" value="Genomic_DNA"/>
</dbReference>
<proteinExistence type="predicted"/>